<dbReference type="InterPro" id="IPR043781">
    <property type="entry name" value="DUF5723"/>
</dbReference>
<dbReference type="RefSeq" id="WP_165269085.1">
    <property type="nucleotide sequence ID" value="NZ_JAALLS010000013.1"/>
</dbReference>
<protein>
    <recommendedName>
        <fullName evidence="1">DUF5723 domain-containing protein</fullName>
    </recommendedName>
</protein>
<name>A0A6M1T8H7_9BACT</name>
<feature type="domain" description="DUF5723" evidence="1">
    <location>
        <begin position="73"/>
        <end position="471"/>
    </location>
</feature>
<accession>A0A6M1T8H7</accession>
<evidence type="ECO:0000313" key="3">
    <source>
        <dbReference type="Proteomes" id="UP000479132"/>
    </source>
</evidence>
<evidence type="ECO:0000313" key="2">
    <source>
        <dbReference type="EMBL" id="NGP88893.1"/>
    </source>
</evidence>
<gene>
    <name evidence="2" type="ORF">G3569_11035</name>
</gene>
<dbReference type="Pfam" id="PF18990">
    <property type="entry name" value="DUF5723"/>
    <property type="match status" value="1"/>
</dbReference>
<evidence type="ECO:0000259" key="1">
    <source>
        <dbReference type="Pfam" id="PF18990"/>
    </source>
</evidence>
<dbReference type="Gene3D" id="2.40.160.60">
    <property type="entry name" value="Outer membrane protein transport protein (OMPP1/FadL/TodX)"/>
    <property type="match status" value="1"/>
</dbReference>
<sequence length="496" mass="53517">MNFLKRSLSLFIAVVIIGSWSNITWAQSGHFSSASLGMGGTGAAYIDTYHANFINPANLMLYGESKPNFGFGLIGGLSTTAGGGLVNIAAYNKHFTGGNVVNADAVLQDFFGSGADAVRGVGIEFDLIPFGAYWRGKKSSFSLAVRNRNLSNISINRGFAEVALAGVNRDRFGSAKPVNFSSEVVAFSEISAGYSMKLLQLPSLGFAKNIKLYAGIAPKYIIPHATSSIDFESTIEVTQDKIVQDFNYTFETIGSVTDQFKEFSKAKEQENFDGKLGDFIEPDESDFTEVEGSGFGFDLGGTVEMDLAGPLEAFFSWIKGKKKLRVGLSVTDIGSVTYTNNAGTFSNDSEFVWDGIDLDDGFSDAYQDSVANDIYLNYKAGNKEEIVKKLPTKVHLGSHLQLGKLAVALDFTKGMNKVGMNSKRLAMGFGVEYDFFNFLPLRAGYRTGGATSSSITAGTGLEFRNFEFSVGALMVPNSENRGAGYGAAWSGLLFRF</sequence>
<dbReference type="Proteomes" id="UP000479132">
    <property type="component" value="Unassembled WGS sequence"/>
</dbReference>
<organism evidence="2 3">
    <name type="scientific">Fodinibius halophilus</name>
    <dbReference type="NCBI Taxonomy" id="1736908"/>
    <lineage>
        <taxon>Bacteria</taxon>
        <taxon>Pseudomonadati</taxon>
        <taxon>Balneolota</taxon>
        <taxon>Balneolia</taxon>
        <taxon>Balneolales</taxon>
        <taxon>Balneolaceae</taxon>
        <taxon>Fodinibius</taxon>
    </lineage>
</organism>
<reference evidence="2 3" key="1">
    <citation type="submission" date="2020-02" db="EMBL/GenBank/DDBJ databases">
        <title>Aliifodinibius halophilus 2W32, complete genome.</title>
        <authorList>
            <person name="Li Y."/>
            <person name="Wu S."/>
        </authorList>
    </citation>
    <scope>NUCLEOTIDE SEQUENCE [LARGE SCALE GENOMIC DNA]</scope>
    <source>
        <strain evidence="2 3">2W32</strain>
    </source>
</reference>
<proteinExistence type="predicted"/>
<comment type="caution">
    <text evidence="2">The sequence shown here is derived from an EMBL/GenBank/DDBJ whole genome shotgun (WGS) entry which is preliminary data.</text>
</comment>
<dbReference type="EMBL" id="JAALLS010000013">
    <property type="protein sequence ID" value="NGP88893.1"/>
    <property type="molecule type" value="Genomic_DNA"/>
</dbReference>
<keyword evidence="3" id="KW-1185">Reference proteome</keyword>
<dbReference type="AlphaFoldDB" id="A0A6M1T8H7"/>